<proteinExistence type="predicted"/>
<dbReference type="GO" id="GO:0000049">
    <property type="term" value="F:tRNA binding"/>
    <property type="evidence" value="ECO:0007669"/>
    <property type="project" value="UniProtKB-UniRule"/>
</dbReference>
<protein>
    <recommendedName>
        <fullName evidence="5">Methionine--tRNA ligase</fullName>
        <ecNumber evidence="4">6.1.1.10</ecNumber>
    </recommendedName>
    <alternativeName>
        <fullName evidence="14">Methionyl-tRNA synthetase</fullName>
    </alternativeName>
</protein>
<accession>A0A1F5EKV2</accession>
<evidence type="ECO:0000256" key="5">
    <source>
        <dbReference type="ARBA" id="ARBA00018753"/>
    </source>
</evidence>
<comment type="subcellular location">
    <subcellularLocation>
        <location evidence="2">Cytoplasm</location>
    </subcellularLocation>
</comment>
<keyword evidence="11 16" id="KW-0694">RNA-binding</keyword>
<name>A0A1F5EKV2_9BACT</name>
<evidence type="ECO:0000256" key="3">
    <source>
        <dbReference type="ARBA" id="ARBA00011738"/>
    </source>
</evidence>
<dbReference type="InterPro" id="IPR002547">
    <property type="entry name" value="tRNA-bd_dom"/>
</dbReference>
<comment type="function">
    <text evidence="1">Is required not only for elongation of protein synthesis but also for the initiation of all mRNA translation through initiator tRNA(fMet) aminoacylation.</text>
</comment>
<dbReference type="PANTHER" id="PTHR11586">
    <property type="entry name" value="TRNA-AMINOACYLATION COFACTOR ARC1 FAMILY MEMBER"/>
    <property type="match status" value="1"/>
</dbReference>
<dbReference type="Proteomes" id="UP000186670">
    <property type="component" value="Unassembled WGS sequence"/>
</dbReference>
<comment type="catalytic activity">
    <reaction evidence="15">
        <text>tRNA(Met) + L-methionine + ATP = L-methionyl-tRNA(Met) + AMP + diphosphate</text>
        <dbReference type="Rhea" id="RHEA:13481"/>
        <dbReference type="Rhea" id="RHEA-COMP:9667"/>
        <dbReference type="Rhea" id="RHEA-COMP:9698"/>
        <dbReference type="ChEBI" id="CHEBI:30616"/>
        <dbReference type="ChEBI" id="CHEBI:33019"/>
        <dbReference type="ChEBI" id="CHEBI:57844"/>
        <dbReference type="ChEBI" id="CHEBI:78442"/>
        <dbReference type="ChEBI" id="CHEBI:78530"/>
        <dbReference type="ChEBI" id="CHEBI:456215"/>
        <dbReference type="EC" id="6.1.1.10"/>
    </reaction>
</comment>
<organism evidence="18 19">
    <name type="scientific">Candidatus Campbellbacteria bacterium RIFCSPHIGHO2_01_FULL_34_10</name>
    <dbReference type="NCBI Taxonomy" id="1797577"/>
    <lineage>
        <taxon>Bacteria</taxon>
        <taxon>Candidatus Campbelliibacteriota</taxon>
    </lineage>
</organism>
<evidence type="ECO:0000256" key="12">
    <source>
        <dbReference type="ARBA" id="ARBA00022917"/>
    </source>
</evidence>
<keyword evidence="7 16" id="KW-0820">tRNA-binding</keyword>
<keyword evidence="10" id="KW-0067">ATP-binding</keyword>
<dbReference type="CDD" id="cd02800">
    <property type="entry name" value="tRNA_bind_EcMetRS_like"/>
    <property type="match status" value="1"/>
</dbReference>
<keyword evidence="6" id="KW-0963">Cytoplasm</keyword>
<keyword evidence="8 18" id="KW-0436">Ligase</keyword>
<evidence type="ECO:0000256" key="8">
    <source>
        <dbReference type="ARBA" id="ARBA00022598"/>
    </source>
</evidence>
<evidence type="ECO:0000313" key="18">
    <source>
        <dbReference type="EMBL" id="OGD68003.1"/>
    </source>
</evidence>
<dbReference type="Pfam" id="PF01588">
    <property type="entry name" value="tRNA_bind"/>
    <property type="match status" value="1"/>
</dbReference>
<evidence type="ECO:0000256" key="9">
    <source>
        <dbReference type="ARBA" id="ARBA00022741"/>
    </source>
</evidence>
<dbReference type="GO" id="GO:0005737">
    <property type="term" value="C:cytoplasm"/>
    <property type="evidence" value="ECO:0007669"/>
    <property type="project" value="UniProtKB-SubCell"/>
</dbReference>
<reference evidence="18 19" key="1">
    <citation type="journal article" date="2016" name="Nat. Commun.">
        <title>Thousands of microbial genomes shed light on interconnected biogeochemical processes in an aquifer system.</title>
        <authorList>
            <person name="Anantharaman K."/>
            <person name="Brown C.T."/>
            <person name="Hug L.A."/>
            <person name="Sharon I."/>
            <person name="Castelle C.J."/>
            <person name="Probst A.J."/>
            <person name="Thomas B.C."/>
            <person name="Singh A."/>
            <person name="Wilkins M.J."/>
            <person name="Karaoz U."/>
            <person name="Brodie E.L."/>
            <person name="Williams K.H."/>
            <person name="Hubbard S.S."/>
            <person name="Banfield J.F."/>
        </authorList>
    </citation>
    <scope>NUCLEOTIDE SEQUENCE [LARGE SCALE GENOMIC DNA]</scope>
</reference>
<dbReference type="EMBL" id="MEZZ01000043">
    <property type="protein sequence ID" value="OGD68003.1"/>
    <property type="molecule type" value="Genomic_DNA"/>
</dbReference>
<comment type="caution">
    <text evidence="18">The sequence shown here is derived from an EMBL/GenBank/DDBJ whole genome shotgun (WGS) entry which is preliminary data.</text>
</comment>
<dbReference type="Gene3D" id="2.40.50.140">
    <property type="entry name" value="Nucleic acid-binding proteins"/>
    <property type="match status" value="1"/>
</dbReference>
<evidence type="ECO:0000256" key="7">
    <source>
        <dbReference type="ARBA" id="ARBA00022555"/>
    </source>
</evidence>
<dbReference type="SUPFAM" id="SSF50249">
    <property type="entry name" value="Nucleic acid-binding proteins"/>
    <property type="match status" value="1"/>
</dbReference>
<dbReference type="EC" id="6.1.1.10" evidence="4"/>
<evidence type="ECO:0000256" key="6">
    <source>
        <dbReference type="ARBA" id="ARBA00022490"/>
    </source>
</evidence>
<dbReference type="GO" id="GO:0004825">
    <property type="term" value="F:methionine-tRNA ligase activity"/>
    <property type="evidence" value="ECO:0007669"/>
    <property type="project" value="UniProtKB-EC"/>
</dbReference>
<dbReference type="InterPro" id="IPR004495">
    <property type="entry name" value="Met-tRNA-synth_bsu_C"/>
</dbReference>
<dbReference type="GO" id="GO:0006431">
    <property type="term" value="P:methionyl-tRNA aminoacylation"/>
    <property type="evidence" value="ECO:0007669"/>
    <property type="project" value="InterPro"/>
</dbReference>
<dbReference type="PROSITE" id="PS50886">
    <property type="entry name" value="TRBD"/>
    <property type="match status" value="1"/>
</dbReference>
<dbReference type="PANTHER" id="PTHR11586:SF37">
    <property type="entry name" value="TRNA-BINDING DOMAIN-CONTAINING PROTEIN"/>
    <property type="match status" value="1"/>
</dbReference>
<evidence type="ECO:0000256" key="1">
    <source>
        <dbReference type="ARBA" id="ARBA00003314"/>
    </source>
</evidence>
<evidence type="ECO:0000256" key="16">
    <source>
        <dbReference type="PROSITE-ProRule" id="PRU00209"/>
    </source>
</evidence>
<dbReference type="AlphaFoldDB" id="A0A1F5EKV2"/>
<evidence type="ECO:0000256" key="13">
    <source>
        <dbReference type="ARBA" id="ARBA00023146"/>
    </source>
</evidence>
<evidence type="ECO:0000256" key="11">
    <source>
        <dbReference type="ARBA" id="ARBA00022884"/>
    </source>
</evidence>
<evidence type="ECO:0000259" key="17">
    <source>
        <dbReference type="PROSITE" id="PS50886"/>
    </source>
</evidence>
<keyword evidence="13" id="KW-0030">Aminoacyl-tRNA synthetase</keyword>
<keyword evidence="9" id="KW-0547">Nucleotide-binding</keyword>
<evidence type="ECO:0000256" key="2">
    <source>
        <dbReference type="ARBA" id="ARBA00004496"/>
    </source>
</evidence>
<dbReference type="FunFam" id="2.40.50.140:FF:000042">
    <property type="entry name" value="Methionine--tRNA ligase"/>
    <property type="match status" value="1"/>
</dbReference>
<evidence type="ECO:0000313" key="19">
    <source>
        <dbReference type="Proteomes" id="UP000186670"/>
    </source>
</evidence>
<dbReference type="NCBIfam" id="TIGR00399">
    <property type="entry name" value="metG_C_term"/>
    <property type="match status" value="1"/>
</dbReference>
<dbReference type="InterPro" id="IPR051270">
    <property type="entry name" value="Tyrosine-tRNA_ligase_regulator"/>
</dbReference>
<gene>
    <name evidence="18" type="ORF">A2811_03080</name>
</gene>
<evidence type="ECO:0000256" key="4">
    <source>
        <dbReference type="ARBA" id="ARBA00012838"/>
    </source>
</evidence>
<sequence length="108" mass="11921">MINIDDFAKLEIRIGEIKSAEKVEGSDRLLVFKVDLGEEQTRQIASGVAGYFSDPQELVGRQVPVVANLEPRTIRGVESQGMILYVSDDEIFTTLNPGQKIKNGSLVK</sequence>
<dbReference type="InterPro" id="IPR012340">
    <property type="entry name" value="NA-bd_OB-fold"/>
</dbReference>
<evidence type="ECO:0000256" key="14">
    <source>
        <dbReference type="ARBA" id="ARBA00030904"/>
    </source>
</evidence>
<dbReference type="GO" id="GO:0005524">
    <property type="term" value="F:ATP binding"/>
    <property type="evidence" value="ECO:0007669"/>
    <property type="project" value="UniProtKB-KW"/>
</dbReference>
<evidence type="ECO:0000256" key="10">
    <source>
        <dbReference type="ARBA" id="ARBA00022840"/>
    </source>
</evidence>
<evidence type="ECO:0000256" key="15">
    <source>
        <dbReference type="ARBA" id="ARBA00047364"/>
    </source>
</evidence>
<keyword evidence="12" id="KW-0648">Protein biosynthesis</keyword>
<comment type="subunit">
    <text evidence="3">Homodimer.</text>
</comment>
<feature type="domain" description="TRNA-binding" evidence="17">
    <location>
        <begin position="6"/>
        <end position="108"/>
    </location>
</feature>